<feature type="region of interest" description="Disordered" evidence="3">
    <location>
        <begin position="543"/>
        <end position="609"/>
    </location>
</feature>
<dbReference type="InterPro" id="IPR000863">
    <property type="entry name" value="Sulfotransferase_dom"/>
</dbReference>
<dbReference type="PANTHER" id="PTHR11783">
    <property type="entry name" value="SULFOTRANSFERASE SULT"/>
    <property type="match status" value="1"/>
</dbReference>
<dbReference type="InterPro" id="IPR027417">
    <property type="entry name" value="P-loop_NTPase"/>
</dbReference>
<name>A0A6H5IWI9_9HYME</name>
<evidence type="ECO:0000256" key="3">
    <source>
        <dbReference type="SAM" id="MobiDB-lite"/>
    </source>
</evidence>
<dbReference type="EMBL" id="CADCXV010000949">
    <property type="protein sequence ID" value="CAB0039280.1"/>
    <property type="molecule type" value="Genomic_DNA"/>
</dbReference>
<evidence type="ECO:0000313" key="6">
    <source>
        <dbReference type="Proteomes" id="UP000479190"/>
    </source>
</evidence>
<evidence type="ECO:0000259" key="4">
    <source>
        <dbReference type="Pfam" id="PF00685"/>
    </source>
</evidence>
<dbReference type="Gene3D" id="3.40.50.300">
    <property type="entry name" value="P-loop containing nucleotide triphosphate hydrolases"/>
    <property type="match status" value="1"/>
</dbReference>
<protein>
    <recommendedName>
        <fullName evidence="4">Sulfotransferase domain-containing protein</fullName>
    </recommendedName>
</protein>
<reference evidence="5 6" key="1">
    <citation type="submission" date="2020-02" db="EMBL/GenBank/DDBJ databases">
        <authorList>
            <person name="Ferguson B K."/>
        </authorList>
    </citation>
    <scope>NUCLEOTIDE SEQUENCE [LARGE SCALE GENOMIC DNA]</scope>
</reference>
<gene>
    <name evidence="5" type="ORF">TBRA_LOCUS11029</name>
</gene>
<dbReference type="OrthoDB" id="205623at2759"/>
<feature type="compositionally biased region" description="Low complexity" evidence="3">
    <location>
        <begin position="543"/>
        <end position="557"/>
    </location>
</feature>
<evidence type="ECO:0000313" key="5">
    <source>
        <dbReference type="EMBL" id="CAB0039280.1"/>
    </source>
</evidence>
<feature type="domain" description="Sulfotransferase" evidence="4">
    <location>
        <begin position="59"/>
        <end position="331"/>
    </location>
</feature>
<feature type="compositionally biased region" description="Low complexity" evidence="3">
    <location>
        <begin position="569"/>
        <end position="594"/>
    </location>
</feature>
<proteinExistence type="inferred from homology"/>
<feature type="non-terminal residue" evidence="5">
    <location>
        <position position="820"/>
    </location>
</feature>
<keyword evidence="6" id="KW-1185">Reference proteome</keyword>
<organism evidence="5 6">
    <name type="scientific">Trichogramma brassicae</name>
    <dbReference type="NCBI Taxonomy" id="86971"/>
    <lineage>
        <taxon>Eukaryota</taxon>
        <taxon>Metazoa</taxon>
        <taxon>Ecdysozoa</taxon>
        <taxon>Arthropoda</taxon>
        <taxon>Hexapoda</taxon>
        <taxon>Insecta</taxon>
        <taxon>Pterygota</taxon>
        <taxon>Neoptera</taxon>
        <taxon>Endopterygota</taxon>
        <taxon>Hymenoptera</taxon>
        <taxon>Apocrita</taxon>
        <taxon>Proctotrupomorpha</taxon>
        <taxon>Chalcidoidea</taxon>
        <taxon>Trichogrammatidae</taxon>
        <taxon>Trichogramma</taxon>
    </lineage>
</organism>
<dbReference type="SUPFAM" id="SSF52540">
    <property type="entry name" value="P-loop containing nucleoside triphosphate hydrolases"/>
    <property type="match status" value="1"/>
</dbReference>
<dbReference type="Proteomes" id="UP000479190">
    <property type="component" value="Unassembled WGS sequence"/>
</dbReference>
<keyword evidence="2" id="KW-0808">Transferase</keyword>
<evidence type="ECO:0000256" key="1">
    <source>
        <dbReference type="ARBA" id="ARBA00005771"/>
    </source>
</evidence>
<evidence type="ECO:0000256" key="2">
    <source>
        <dbReference type="ARBA" id="ARBA00022679"/>
    </source>
</evidence>
<accession>A0A6H5IWI9</accession>
<dbReference type="AlphaFoldDB" id="A0A6H5IWI9"/>
<comment type="similarity">
    <text evidence="1">Belongs to the sulfotransferase 1 family.</text>
</comment>
<sequence length="820" mass="92814">MTQPKMPDYRALDDATTEEMLRDFTGERTGWVQVGPERWFFPHRYIEQGQGFYNFKARPDDTWVLSYPRSGTTWTQELVWLVANDLDFETAKSRLLAERFPFLEFSMFNHPELTEEFLEHNAGHEARQALVRAVTIPGYEVLDKMPGPRFIKSHFPFSLLPDILESGAKMVYVARNPKDVAVSWYNLNKAFKTQGYQGDFAKFWRYFRDDLTPWSPYWKHLNQAWSNRNHKNVLFIFYEQMQTDLAGVIRKVADFLGKSYSPEQIQRLVEHLDVKSFRDNPMINGQELKDCGIIQPEAEFVRKGKSGGWRDHFTAELEAEANDWIKRNLVDFEFPLSNNNWLTLHHGCEALARACDMRARRFIFVAETAVCAADCVTRRDKEGISRRYESHEQELDWSRQVVYLVTLADRKFRTKETFFLLLFISSKKRYYYKCICFEIYYDVCTRITGGCASRISEYCWAVLSAYFGKMSICQEGRLVLGHSSTHSLAISSHSRRTAAANVHSRNKMYISVALCLREEETMIIRENYKYDIIATVTHRAQTTTTTAAAATTTQVRVAESRRQAADLGAAARPSRRNSWPPSSASSSAPTIRTRSCARSSPPGSPCPRLVFRNERSLTVGRGGSGSSCGLQIGRTDLETSLPLRPIHRSPIVSTTACGINGNNSNNNNNSVDAMPMDHHHQHHHGFQTASTTTSGYGSYVGDYWRTSMQHYGGNNSIAASPPAQTTTTSTASTSSFVSSAAAAAAFIAGNVFHHHHHHLHPSNLTGRLRSAAHIGGHPQYATTATTTTSSAASNIIRENEYINSICWPADAIEEQTRKQE</sequence>
<dbReference type="Pfam" id="PF00685">
    <property type="entry name" value="Sulfotransfer_1"/>
    <property type="match status" value="1"/>
</dbReference>
<dbReference type="GO" id="GO:0008146">
    <property type="term" value="F:sulfotransferase activity"/>
    <property type="evidence" value="ECO:0007669"/>
    <property type="project" value="InterPro"/>
</dbReference>